<feature type="transmembrane region" description="Helical" evidence="8">
    <location>
        <begin position="67"/>
        <end position="92"/>
    </location>
</feature>
<feature type="transmembrane region" description="Helical" evidence="8">
    <location>
        <begin position="29"/>
        <end position="47"/>
    </location>
</feature>
<feature type="transmembrane region" description="Helical" evidence="8">
    <location>
        <begin position="377"/>
        <end position="399"/>
    </location>
</feature>
<dbReference type="GO" id="GO:0016491">
    <property type="term" value="F:oxidoreductase activity"/>
    <property type="evidence" value="ECO:0007669"/>
    <property type="project" value="UniProtKB-KW"/>
</dbReference>
<dbReference type="InterPro" id="IPR001750">
    <property type="entry name" value="ND/Mrp_TM"/>
</dbReference>
<organism evidence="10 11">
    <name type="scientific">Candidatus Uhrbacteria bacterium GW2011_GWC2_53_7</name>
    <dbReference type="NCBI Taxonomy" id="1618986"/>
    <lineage>
        <taxon>Bacteria</taxon>
        <taxon>Candidatus Uhriibacteriota</taxon>
    </lineage>
</organism>
<evidence type="ECO:0000256" key="5">
    <source>
        <dbReference type="ARBA" id="ARBA00023002"/>
    </source>
</evidence>
<comment type="caution">
    <text evidence="10">The sequence shown here is derived from an EMBL/GenBank/DDBJ whole genome shotgun (WGS) entry which is preliminary data.</text>
</comment>
<evidence type="ECO:0000313" key="11">
    <source>
        <dbReference type="Proteomes" id="UP000033865"/>
    </source>
</evidence>
<dbReference type="GO" id="GO:0005886">
    <property type="term" value="C:plasma membrane"/>
    <property type="evidence" value="ECO:0007669"/>
    <property type="project" value="UniProtKB-SubCell"/>
</dbReference>
<comment type="subcellular location">
    <subcellularLocation>
        <location evidence="1">Cell membrane</location>
        <topology evidence="1">Multi-pass membrane protein</topology>
    </subcellularLocation>
    <subcellularLocation>
        <location evidence="7">Membrane</location>
        <topology evidence="7">Multi-pass membrane protein</topology>
    </subcellularLocation>
</comment>
<dbReference type="PRINTS" id="PR01437">
    <property type="entry name" value="NUOXDRDTASE4"/>
</dbReference>
<dbReference type="PANTHER" id="PTHR42682">
    <property type="entry name" value="HYDROGENASE-4 COMPONENT F"/>
    <property type="match status" value="1"/>
</dbReference>
<evidence type="ECO:0000259" key="9">
    <source>
        <dbReference type="Pfam" id="PF00361"/>
    </source>
</evidence>
<feature type="transmembrane region" description="Helical" evidence="8">
    <location>
        <begin position="104"/>
        <end position="123"/>
    </location>
</feature>
<dbReference type="InterPro" id="IPR052175">
    <property type="entry name" value="ComplexI-like_HydComp"/>
</dbReference>
<protein>
    <recommendedName>
        <fullName evidence="9">NADH:quinone oxidoreductase/Mrp antiporter transmembrane domain-containing protein</fullName>
    </recommendedName>
</protein>
<evidence type="ECO:0000313" key="10">
    <source>
        <dbReference type="EMBL" id="KKW36765.1"/>
    </source>
</evidence>
<dbReference type="Pfam" id="PF00361">
    <property type="entry name" value="Proton_antipo_M"/>
    <property type="match status" value="1"/>
</dbReference>
<dbReference type="AlphaFoldDB" id="A0A0G1Y0T8"/>
<evidence type="ECO:0000256" key="4">
    <source>
        <dbReference type="ARBA" id="ARBA00022989"/>
    </source>
</evidence>
<dbReference type="GO" id="GO:0042773">
    <property type="term" value="P:ATP synthesis coupled electron transport"/>
    <property type="evidence" value="ECO:0007669"/>
    <property type="project" value="InterPro"/>
</dbReference>
<feature type="transmembrane region" description="Helical" evidence="8">
    <location>
        <begin position="160"/>
        <end position="181"/>
    </location>
</feature>
<proteinExistence type="predicted"/>
<feature type="transmembrane region" description="Helical" evidence="8">
    <location>
        <begin position="452"/>
        <end position="474"/>
    </location>
</feature>
<keyword evidence="2" id="KW-1003">Cell membrane</keyword>
<feature type="domain" description="NADH:quinone oxidoreductase/Mrp antiporter transmembrane" evidence="9">
    <location>
        <begin position="124"/>
        <end position="416"/>
    </location>
</feature>
<gene>
    <name evidence="10" type="ORF">UY82_C0012G0004</name>
</gene>
<feature type="transmembrane region" description="Helical" evidence="8">
    <location>
        <begin position="280"/>
        <end position="298"/>
    </location>
</feature>
<name>A0A0G1Y0T8_9BACT</name>
<sequence length="492" mass="53574">MLLFLAFGILLLAALLSLLPKMSGRSLRWTGLASSVLILCAILWSVGPVLLGWTDPRLTSWWEVSRFASLMGILVAWLYVCAMLVSLHYLHVEERKGIVSIRQMRLYMVCVPLFVLSMLAAIFADNVGILWVALESTTLSTTLLVSFYGKKSSMEAAWKYIVICSTGIALGLFGILILGYAGAQAGLQEASAFKISLLRGATGSMDQGIVMWAFVFLFIGFGTKIGLVPMHTWLPDAHSKTPSPVSAMLSGILLNVAFFTLLRFKGIVDLTLKSGAWTDQFFLVFGVLTILLPSIVLLSQRNYKRMLAYHSVEHMGIMAFLAGLGPLGMVGFTIHMIGHALSKSALFFGAGELLQRFESTKFHLVHDVLKRAPRTGLLFLAAALFLIGVPPSGLFLSEYVLVGTGLVAHPFLSAAALAGITMAGLGLMRHLFELLFHPTIPEEKQDVPVETWNLTHTVMALQLGIGLIFGLWMLSGQGWPLLSSVSADLLSL</sequence>
<feature type="transmembrane region" description="Helical" evidence="8">
    <location>
        <begin position="247"/>
        <end position="268"/>
    </location>
</feature>
<dbReference type="Proteomes" id="UP000033865">
    <property type="component" value="Unassembled WGS sequence"/>
</dbReference>
<evidence type="ECO:0000256" key="8">
    <source>
        <dbReference type="SAM" id="Phobius"/>
    </source>
</evidence>
<feature type="transmembrane region" description="Helical" evidence="8">
    <location>
        <begin position="209"/>
        <end position="227"/>
    </location>
</feature>
<evidence type="ECO:0000256" key="3">
    <source>
        <dbReference type="ARBA" id="ARBA00022692"/>
    </source>
</evidence>
<dbReference type="GO" id="GO:0008137">
    <property type="term" value="F:NADH dehydrogenase (ubiquinone) activity"/>
    <property type="evidence" value="ECO:0007669"/>
    <property type="project" value="InterPro"/>
</dbReference>
<feature type="transmembrane region" description="Helical" evidence="8">
    <location>
        <begin position="129"/>
        <end position="148"/>
    </location>
</feature>
<feature type="transmembrane region" description="Helical" evidence="8">
    <location>
        <begin position="411"/>
        <end position="432"/>
    </location>
</feature>
<reference evidence="10 11" key="1">
    <citation type="journal article" date="2015" name="Nature">
        <title>rRNA introns, odd ribosomes, and small enigmatic genomes across a large radiation of phyla.</title>
        <authorList>
            <person name="Brown C.T."/>
            <person name="Hug L.A."/>
            <person name="Thomas B.C."/>
            <person name="Sharon I."/>
            <person name="Castelle C.J."/>
            <person name="Singh A."/>
            <person name="Wilkins M.J."/>
            <person name="Williams K.H."/>
            <person name="Banfield J.F."/>
        </authorList>
    </citation>
    <scope>NUCLEOTIDE SEQUENCE [LARGE SCALE GENOMIC DNA]</scope>
</reference>
<keyword evidence="4 8" id="KW-1133">Transmembrane helix</keyword>
<dbReference type="InterPro" id="IPR003918">
    <property type="entry name" value="NADH_UbQ_OxRdtase"/>
</dbReference>
<evidence type="ECO:0000256" key="6">
    <source>
        <dbReference type="ARBA" id="ARBA00023136"/>
    </source>
</evidence>
<evidence type="ECO:0000256" key="7">
    <source>
        <dbReference type="RuleBase" id="RU000320"/>
    </source>
</evidence>
<accession>A0A0G1Y0T8</accession>
<keyword evidence="5" id="KW-0560">Oxidoreductase</keyword>
<keyword evidence="6 8" id="KW-0472">Membrane</keyword>
<dbReference type="EMBL" id="LCRN01000012">
    <property type="protein sequence ID" value="KKW36765.1"/>
    <property type="molecule type" value="Genomic_DNA"/>
</dbReference>
<dbReference type="PANTHER" id="PTHR42682:SF5">
    <property type="entry name" value="HYDROGENASE-4 COMPONENT F"/>
    <property type="match status" value="1"/>
</dbReference>
<evidence type="ECO:0000256" key="2">
    <source>
        <dbReference type="ARBA" id="ARBA00022475"/>
    </source>
</evidence>
<evidence type="ECO:0000256" key="1">
    <source>
        <dbReference type="ARBA" id="ARBA00004651"/>
    </source>
</evidence>
<feature type="transmembrane region" description="Helical" evidence="8">
    <location>
        <begin position="319"/>
        <end position="338"/>
    </location>
</feature>
<keyword evidence="3 7" id="KW-0812">Transmembrane</keyword>
<feature type="transmembrane region" description="Helical" evidence="8">
    <location>
        <begin position="6"/>
        <end position="22"/>
    </location>
</feature>